<dbReference type="PANTHER" id="PTHR31499:SF2">
    <property type="entry name" value="MYB-RELATED PROTEIN 2"/>
    <property type="match status" value="1"/>
</dbReference>
<dbReference type="Proteomes" id="UP000636800">
    <property type="component" value="Chromosome 10"/>
</dbReference>
<evidence type="ECO:0000259" key="2">
    <source>
        <dbReference type="Pfam" id="PF14379"/>
    </source>
</evidence>
<reference evidence="3 4" key="1">
    <citation type="journal article" date="2020" name="Nat. Food">
        <title>A phased Vanilla planifolia genome enables genetic improvement of flavour and production.</title>
        <authorList>
            <person name="Hasing T."/>
            <person name="Tang H."/>
            <person name="Brym M."/>
            <person name="Khazi F."/>
            <person name="Huang T."/>
            <person name="Chambers A.H."/>
        </authorList>
    </citation>
    <scope>NUCLEOTIDE SEQUENCE [LARGE SCALE GENOMIC DNA]</scope>
    <source>
        <tissue evidence="3">Leaf</tissue>
    </source>
</reference>
<dbReference type="InterPro" id="IPR025756">
    <property type="entry name" value="Myb_CC_LHEQLE"/>
</dbReference>
<dbReference type="Pfam" id="PF14379">
    <property type="entry name" value="Myb_CC_LHEQLE"/>
    <property type="match status" value="1"/>
</dbReference>
<evidence type="ECO:0000313" key="4">
    <source>
        <dbReference type="Proteomes" id="UP000636800"/>
    </source>
</evidence>
<accession>A0A835Q003</accession>
<feature type="region of interest" description="Disordered" evidence="1">
    <location>
        <begin position="156"/>
        <end position="177"/>
    </location>
</feature>
<name>A0A835Q003_VANPL</name>
<sequence>MQVSHYLQAAIFTCADVSFRTIQLNDALMMQIEVQRQLSEQLEVQRHLQFRIEAQRKYLQSVLEKAEETLGKQNFSSIGLVSAKIQLSELASSSEDIRNEHDMQNFTMELRTTENKPFLPNEQSFGIMMNEDTPSQGLVKKNNHRLASSPLKQEDATNLGIEGDPRSPLKISTSHGLQASRDILEAGRKKAEMETPHIELPNVNFSALLKDRGEQSIDEIGIQTTQLDLNIHGDEDDSTACMQFDLDDFA</sequence>
<dbReference type="EMBL" id="JADCNL010000010">
    <property type="protein sequence ID" value="KAG0463701.1"/>
    <property type="molecule type" value="Genomic_DNA"/>
</dbReference>
<evidence type="ECO:0000256" key="1">
    <source>
        <dbReference type="SAM" id="MobiDB-lite"/>
    </source>
</evidence>
<feature type="domain" description="MYB-CC type transcription factor LHEQLE-containing" evidence="2">
    <location>
        <begin position="22"/>
        <end position="68"/>
    </location>
</feature>
<gene>
    <name evidence="3" type="ORF">HPP92_019770</name>
</gene>
<dbReference type="PANTHER" id="PTHR31499">
    <property type="entry name" value="MYB FAMILY TRANSCRIPTION FACTOR PHL11"/>
    <property type="match status" value="1"/>
</dbReference>
<comment type="caution">
    <text evidence="3">The sequence shown here is derived from an EMBL/GenBank/DDBJ whole genome shotgun (WGS) entry which is preliminary data.</text>
</comment>
<keyword evidence="4" id="KW-1185">Reference proteome</keyword>
<organism evidence="3 4">
    <name type="scientific">Vanilla planifolia</name>
    <name type="common">Vanilla</name>
    <dbReference type="NCBI Taxonomy" id="51239"/>
    <lineage>
        <taxon>Eukaryota</taxon>
        <taxon>Viridiplantae</taxon>
        <taxon>Streptophyta</taxon>
        <taxon>Embryophyta</taxon>
        <taxon>Tracheophyta</taxon>
        <taxon>Spermatophyta</taxon>
        <taxon>Magnoliopsida</taxon>
        <taxon>Liliopsida</taxon>
        <taxon>Asparagales</taxon>
        <taxon>Orchidaceae</taxon>
        <taxon>Vanilloideae</taxon>
        <taxon>Vanilleae</taxon>
        <taxon>Vanilla</taxon>
    </lineage>
</organism>
<protein>
    <recommendedName>
        <fullName evidence="2">MYB-CC type transcription factor LHEQLE-containing domain-containing protein</fullName>
    </recommendedName>
</protein>
<evidence type="ECO:0000313" key="3">
    <source>
        <dbReference type="EMBL" id="KAG0463701.1"/>
    </source>
</evidence>
<proteinExistence type="predicted"/>
<dbReference type="InterPro" id="IPR046955">
    <property type="entry name" value="PHR1-like"/>
</dbReference>
<dbReference type="GO" id="GO:0003700">
    <property type="term" value="F:DNA-binding transcription factor activity"/>
    <property type="evidence" value="ECO:0007669"/>
    <property type="project" value="InterPro"/>
</dbReference>
<dbReference type="AlphaFoldDB" id="A0A835Q003"/>
<dbReference type="OrthoDB" id="419752at2759"/>